<reference evidence="1 2" key="1">
    <citation type="journal article" date="2022" name="Nat. Ecol. Evol.">
        <title>A masculinizing supergene underlies an exaggerated male reproductive morph in a spider.</title>
        <authorList>
            <person name="Hendrickx F."/>
            <person name="De Corte Z."/>
            <person name="Sonet G."/>
            <person name="Van Belleghem S.M."/>
            <person name="Kostlbacher S."/>
            <person name="Vangestel C."/>
        </authorList>
    </citation>
    <scope>NUCLEOTIDE SEQUENCE [LARGE SCALE GENOMIC DNA]</scope>
    <source>
        <strain evidence="1">W744_W776</strain>
    </source>
</reference>
<keyword evidence="2" id="KW-1185">Reference proteome</keyword>
<gene>
    <name evidence="1" type="ORF">JTE90_002037</name>
</gene>
<accession>A0AAV6UN14</accession>
<comment type="caution">
    <text evidence="1">The sequence shown here is derived from an EMBL/GenBank/DDBJ whole genome shotgun (WGS) entry which is preliminary data.</text>
</comment>
<dbReference type="Proteomes" id="UP000827092">
    <property type="component" value="Unassembled WGS sequence"/>
</dbReference>
<dbReference type="EMBL" id="JAFNEN010000324">
    <property type="protein sequence ID" value="KAG8185812.1"/>
    <property type="molecule type" value="Genomic_DNA"/>
</dbReference>
<evidence type="ECO:0000313" key="1">
    <source>
        <dbReference type="EMBL" id="KAG8185812.1"/>
    </source>
</evidence>
<organism evidence="1 2">
    <name type="scientific">Oedothorax gibbosus</name>
    <dbReference type="NCBI Taxonomy" id="931172"/>
    <lineage>
        <taxon>Eukaryota</taxon>
        <taxon>Metazoa</taxon>
        <taxon>Ecdysozoa</taxon>
        <taxon>Arthropoda</taxon>
        <taxon>Chelicerata</taxon>
        <taxon>Arachnida</taxon>
        <taxon>Araneae</taxon>
        <taxon>Araneomorphae</taxon>
        <taxon>Entelegynae</taxon>
        <taxon>Araneoidea</taxon>
        <taxon>Linyphiidae</taxon>
        <taxon>Erigoninae</taxon>
        <taxon>Oedothorax</taxon>
    </lineage>
</organism>
<protein>
    <submittedName>
        <fullName evidence="1">Uncharacterized protein</fullName>
    </submittedName>
</protein>
<sequence>MPGRSDVGGLHNEDCCSICVNNGGLSPTVISRANLGTPPRIKRRGDYDYPRVKLTNRTSIKRQLLGPGKEKDTSTSILFFFSILLDGCHGYRGRRPFSGSAPSECDWSRGGA</sequence>
<evidence type="ECO:0000313" key="2">
    <source>
        <dbReference type="Proteomes" id="UP000827092"/>
    </source>
</evidence>
<dbReference type="AlphaFoldDB" id="A0AAV6UN14"/>
<proteinExistence type="predicted"/>
<name>A0AAV6UN14_9ARAC</name>